<dbReference type="InterPro" id="IPR041664">
    <property type="entry name" value="AAA_16"/>
</dbReference>
<gene>
    <name evidence="5" type="ORF">E1757_10755</name>
</gene>
<dbReference type="RefSeq" id="WP_133227650.1">
    <property type="nucleotide sequence ID" value="NZ_SMRT01000004.1"/>
</dbReference>
<keyword evidence="2" id="KW-0067">ATP-binding</keyword>
<dbReference type="Pfam" id="PF03704">
    <property type="entry name" value="BTAD"/>
    <property type="match status" value="1"/>
</dbReference>
<organism evidence="5 6">
    <name type="scientific">Paenibacillus piri</name>
    <dbReference type="NCBI Taxonomy" id="2547395"/>
    <lineage>
        <taxon>Bacteria</taxon>
        <taxon>Bacillati</taxon>
        <taxon>Bacillota</taxon>
        <taxon>Bacilli</taxon>
        <taxon>Bacillales</taxon>
        <taxon>Paenibacillaceae</taxon>
        <taxon>Paenibacillus</taxon>
    </lineage>
</organism>
<proteinExistence type="predicted"/>
<dbReference type="GO" id="GO:0004016">
    <property type="term" value="F:adenylate cyclase activity"/>
    <property type="evidence" value="ECO:0007669"/>
    <property type="project" value="TreeGrafter"/>
</dbReference>
<dbReference type="InterPro" id="IPR005158">
    <property type="entry name" value="BTAD"/>
</dbReference>
<evidence type="ECO:0000313" key="6">
    <source>
        <dbReference type="Proteomes" id="UP000295636"/>
    </source>
</evidence>
<protein>
    <submittedName>
        <fullName evidence="5">Tetratricopeptide repeat protein</fullName>
    </submittedName>
</protein>
<dbReference type="SUPFAM" id="SSF52540">
    <property type="entry name" value="P-loop containing nucleoside triphosphate hydrolases"/>
    <property type="match status" value="1"/>
</dbReference>
<dbReference type="SMART" id="SM01043">
    <property type="entry name" value="BTAD"/>
    <property type="match status" value="1"/>
</dbReference>
<dbReference type="Gene3D" id="1.25.40.10">
    <property type="entry name" value="Tetratricopeptide repeat domain"/>
    <property type="match status" value="3"/>
</dbReference>
<dbReference type="InterPro" id="IPR011990">
    <property type="entry name" value="TPR-like_helical_dom_sf"/>
</dbReference>
<reference evidence="5 6" key="1">
    <citation type="submission" date="2019-03" db="EMBL/GenBank/DDBJ databases">
        <title>This is whole genome sequence of Paenibacillus sp MS74 strain.</title>
        <authorList>
            <person name="Trinh H.N."/>
        </authorList>
    </citation>
    <scope>NUCLEOTIDE SEQUENCE [LARGE SCALE GENOMIC DNA]</scope>
    <source>
        <strain evidence="5 6">MS74</strain>
    </source>
</reference>
<dbReference type="InterPro" id="IPR019734">
    <property type="entry name" value="TPR_rpt"/>
</dbReference>
<dbReference type="InterPro" id="IPR027417">
    <property type="entry name" value="P-loop_NTPase"/>
</dbReference>
<dbReference type="PANTHER" id="PTHR16305:SF28">
    <property type="entry name" value="GUANYLATE CYCLASE DOMAIN-CONTAINING PROTEIN"/>
    <property type="match status" value="1"/>
</dbReference>
<dbReference type="Proteomes" id="UP000295636">
    <property type="component" value="Unassembled WGS sequence"/>
</dbReference>
<dbReference type="GO" id="GO:0005524">
    <property type="term" value="F:ATP binding"/>
    <property type="evidence" value="ECO:0007669"/>
    <property type="project" value="UniProtKB-KW"/>
</dbReference>
<keyword evidence="6" id="KW-1185">Reference proteome</keyword>
<dbReference type="Pfam" id="PF13191">
    <property type="entry name" value="AAA_16"/>
    <property type="match status" value="1"/>
</dbReference>
<accession>A0A4R5KQH6</accession>
<keyword evidence="1" id="KW-0547">Nucleotide-binding</keyword>
<evidence type="ECO:0000313" key="5">
    <source>
        <dbReference type="EMBL" id="TDF97991.1"/>
    </source>
</evidence>
<dbReference type="Gene3D" id="3.40.50.300">
    <property type="entry name" value="P-loop containing nucleotide triphosphate hydrolases"/>
    <property type="match status" value="1"/>
</dbReference>
<keyword evidence="3" id="KW-0175">Coiled coil</keyword>
<evidence type="ECO:0000256" key="1">
    <source>
        <dbReference type="ARBA" id="ARBA00022741"/>
    </source>
</evidence>
<dbReference type="OrthoDB" id="190810at2"/>
<dbReference type="Pfam" id="PF13424">
    <property type="entry name" value="TPR_12"/>
    <property type="match status" value="1"/>
</dbReference>
<evidence type="ECO:0000256" key="3">
    <source>
        <dbReference type="SAM" id="Coils"/>
    </source>
</evidence>
<dbReference type="Gene3D" id="1.10.10.10">
    <property type="entry name" value="Winged helix-like DNA-binding domain superfamily/Winged helix DNA-binding domain"/>
    <property type="match status" value="1"/>
</dbReference>
<feature type="domain" description="Bacterial transcriptional activator" evidence="4">
    <location>
        <begin position="101"/>
        <end position="234"/>
    </location>
</feature>
<dbReference type="InterPro" id="IPR036388">
    <property type="entry name" value="WH-like_DNA-bd_sf"/>
</dbReference>
<feature type="coiled-coil region" evidence="3">
    <location>
        <begin position="959"/>
        <end position="986"/>
    </location>
</feature>
<name>A0A4R5KQH6_9BACL</name>
<evidence type="ECO:0000256" key="2">
    <source>
        <dbReference type="ARBA" id="ARBA00022840"/>
    </source>
</evidence>
<dbReference type="EMBL" id="SMRT01000004">
    <property type="protein sequence ID" value="TDF97991.1"/>
    <property type="molecule type" value="Genomic_DNA"/>
</dbReference>
<dbReference type="SUPFAM" id="SSF48452">
    <property type="entry name" value="TPR-like"/>
    <property type="match status" value="3"/>
</dbReference>
<dbReference type="AlphaFoldDB" id="A0A4R5KQH6"/>
<dbReference type="SMART" id="SM00028">
    <property type="entry name" value="TPR"/>
    <property type="match status" value="8"/>
</dbReference>
<dbReference type="GO" id="GO:0005737">
    <property type="term" value="C:cytoplasm"/>
    <property type="evidence" value="ECO:0007669"/>
    <property type="project" value="TreeGrafter"/>
</dbReference>
<evidence type="ECO:0000259" key="4">
    <source>
        <dbReference type="SMART" id="SM01043"/>
    </source>
</evidence>
<comment type="caution">
    <text evidence="5">The sequence shown here is derived from an EMBL/GenBank/DDBJ whole genome shotgun (WGS) entry which is preliminary data.</text>
</comment>
<dbReference type="PANTHER" id="PTHR16305">
    <property type="entry name" value="TESTICULAR SOLUBLE ADENYLYL CYCLASE"/>
    <property type="match status" value="1"/>
</dbReference>
<sequence length="1111" mass="127795">MAGCSFQLLGSLKIAFDDEAITEIPGKKAGLLLSYLILAFDMPLSRKHIAFDFWPDSTEKQALSNLRKLIHDLRECLPLIDRYLQVTPTSMQWKHELPCYSDVREFEQAAQGKTLYELRKAEELYRGELLPGFYEEWLIAKRELLAQTYLNVLDKLISILESQREYSSAVFFANKLLLQNKLREETYRTLMRLNALNKDMVGVVQIYEQLRCVLEAELGIAPAEETLQLFGRLTENGGNHSAVEYRQTPLIGRIDEWSNMLSVWQQAKSGRTSMLLLKGEAGIGKTRLALEFKAWVESQGIQTAFAGCYPTVRSLSYTPVTSWLRSLPLPQMNPVWLSELARLLPELFERIPGLPMPDLIKENWQLTKWYEAIERMLLAEQPLLLILDDIQWSDRETLQFISYLLRSGSKAKLLVLATMRTDESADDAVGHFFSGLRIELKITDIELAPFGEEDTKRLMAAIVGNALADRNSSGLYKETGGNPLFIVETMREWQRGSSNNEFRLSPLVRTIIENRLSRLSPESIQLLLTAAAVGRPVLPEFMAIILEMREEAVLEKMEQLVQLKIILEVGEGQYDFTHDIVREVAYKLKNDSRRRQCHRQIARSLSEFHHGQPEAVAAEIALHYELAGMEKEAIVYYEMAALAAEKIYANDTRIKYYQKLCALLSPEQILPVLMKLGDALIIAGDWNEAERTYRQWLEHSENSASVRERSLCDVALGNCLRLQGKYEEAGFHLERALRCYELMEDHSGLSSVYVTLGVLHYYRGYYEKALYYLKKRTELPHAGNQAQEDCRVFGIIGHLFYDQCEYDQAIHWIKKQIGLAIESRDRYTIEQAMGILAMVYMDLDEMDQAFGFIADKLKISRSIGDRMGFANAHGMLGKYYWYLGHHERAAPCIIYCLEEAVVVKDWRVAAIMLSYEGRNLLAQQRLDEADLMIDRSIRLFNQLRTPYFACETLYFMSLLRQCQNQYENAVKTAEEALDIANRLKRKDMRINLLVQLSYLRTDLGWISSVEAADQLQRMLEQYPGQQEQAALRYAMWKLNPQSQEHRSAALLLNRELYLKSGKKQYFDRCGELNGFCPAYAARPLPQLAVEIAQSNKISPKILDEIDQYLSR</sequence>